<feature type="domain" description="Rad60/SUMO-like" evidence="2">
    <location>
        <begin position="18"/>
        <end position="52"/>
    </location>
</feature>
<evidence type="ECO:0000313" key="4">
    <source>
        <dbReference type="RefSeq" id="XP_028379137.1"/>
    </source>
</evidence>
<keyword evidence="1" id="KW-1017">Isopeptide bond</keyword>
<dbReference type="SUPFAM" id="SSF54236">
    <property type="entry name" value="Ubiquitin-like"/>
    <property type="match status" value="1"/>
</dbReference>
<dbReference type="InterPro" id="IPR029071">
    <property type="entry name" value="Ubiquitin-like_domsf"/>
</dbReference>
<evidence type="ECO:0000313" key="3">
    <source>
        <dbReference type="Proteomes" id="UP000504628"/>
    </source>
</evidence>
<gene>
    <name evidence="4" type="primary">LOC114505440</name>
</gene>
<dbReference type="Gene3D" id="3.10.20.90">
    <property type="entry name" value="Phosphatidylinositol 3-kinase Catalytic Subunit, Chain A, domain 1"/>
    <property type="match status" value="1"/>
</dbReference>
<keyword evidence="3" id="KW-1185">Reference proteome</keyword>
<dbReference type="OrthoDB" id="442921at2759"/>
<proteinExistence type="predicted"/>
<dbReference type="AlphaFoldDB" id="A0A6J2MGE3"/>
<organism evidence="3 4">
    <name type="scientific">Phyllostomus discolor</name>
    <name type="common">pale spear-nosed bat</name>
    <dbReference type="NCBI Taxonomy" id="89673"/>
    <lineage>
        <taxon>Eukaryota</taxon>
        <taxon>Metazoa</taxon>
        <taxon>Chordata</taxon>
        <taxon>Craniata</taxon>
        <taxon>Vertebrata</taxon>
        <taxon>Euteleostomi</taxon>
        <taxon>Mammalia</taxon>
        <taxon>Eutheria</taxon>
        <taxon>Laurasiatheria</taxon>
        <taxon>Chiroptera</taxon>
        <taxon>Yangochiroptera</taxon>
        <taxon>Phyllostomidae</taxon>
        <taxon>Phyllostominae</taxon>
        <taxon>Phyllostomus</taxon>
    </lineage>
</organism>
<dbReference type="GeneID" id="114505440"/>
<dbReference type="RefSeq" id="XP_028379137.1">
    <property type="nucleotide sequence ID" value="XM_028523336.1"/>
</dbReference>
<dbReference type="Proteomes" id="UP000504628">
    <property type="component" value="Chromosome X"/>
</dbReference>
<protein>
    <submittedName>
        <fullName evidence="4">Small ubiquitin-related modifier 2-like</fullName>
    </submittedName>
</protein>
<evidence type="ECO:0000256" key="1">
    <source>
        <dbReference type="ARBA" id="ARBA00022499"/>
    </source>
</evidence>
<dbReference type="InParanoid" id="A0A6J2MGE3"/>
<evidence type="ECO:0000259" key="2">
    <source>
        <dbReference type="Pfam" id="PF11976"/>
    </source>
</evidence>
<sequence length="71" mass="8278">MAHQKPKKRVKTENNDCINLKVVGQHDSVVQFNINRHTPLSKLVKVYCEQQLKMEAENTLNVFQQQTGHVY</sequence>
<dbReference type="Pfam" id="PF11976">
    <property type="entry name" value="Rad60-SLD"/>
    <property type="match status" value="1"/>
</dbReference>
<name>A0A6J2MGE3_9CHIR</name>
<reference evidence="4" key="1">
    <citation type="submission" date="2025-08" db="UniProtKB">
        <authorList>
            <consortium name="RefSeq"/>
        </authorList>
    </citation>
    <scope>IDENTIFICATION</scope>
    <source>
        <tissue evidence="4">Muscle</tissue>
    </source>
</reference>
<dbReference type="InterPro" id="IPR022617">
    <property type="entry name" value="Rad60/SUMO-like_dom"/>
</dbReference>
<accession>A0A6J2MGE3</accession>
<dbReference type="KEGG" id="pdic:114505440"/>
<dbReference type="PANTHER" id="PTHR10562">
    <property type="entry name" value="SMALL UBIQUITIN-RELATED MODIFIER"/>
    <property type="match status" value="1"/>
</dbReference>